<reference evidence="2 3" key="1">
    <citation type="submission" date="2019-03" db="EMBL/GenBank/DDBJ databases">
        <title>Genomic Encyclopedia of Type Strains, Phase IV (KMG-IV): sequencing the most valuable type-strain genomes for metagenomic binning, comparative biology and taxonomic classification.</title>
        <authorList>
            <person name="Goeker M."/>
        </authorList>
    </citation>
    <scope>NUCLEOTIDE SEQUENCE [LARGE SCALE GENOMIC DNA]</scope>
    <source>
        <strain evidence="2 3">DSM 100059</strain>
    </source>
</reference>
<name>A0A4R8DR57_9BACT</name>
<dbReference type="OrthoDB" id="824384at2"/>
<comment type="caution">
    <text evidence="2">The sequence shown here is derived from an EMBL/GenBank/DDBJ whole genome shotgun (WGS) entry which is preliminary data.</text>
</comment>
<dbReference type="RefSeq" id="WP_133992526.1">
    <property type="nucleotide sequence ID" value="NZ_SODV01000001.1"/>
</dbReference>
<feature type="region of interest" description="Disordered" evidence="1">
    <location>
        <begin position="28"/>
        <end position="54"/>
    </location>
</feature>
<evidence type="ECO:0000313" key="2">
    <source>
        <dbReference type="EMBL" id="TDX00660.1"/>
    </source>
</evidence>
<dbReference type="AlphaFoldDB" id="A0A4R8DR57"/>
<keyword evidence="3" id="KW-1185">Reference proteome</keyword>
<feature type="compositionally biased region" description="Low complexity" evidence="1">
    <location>
        <begin position="39"/>
        <end position="54"/>
    </location>
</feature>
<evidence type="ECO:0000313" key="3">
    <source>
        <dbReference type="Proteomes" id="UP000294498"/>
    </source>
</evidence>
<dbReference type="EMBL" id="SODV01000001">
    <property type="protein sequence ID" value="TDX00660.1"/>
    <property type="molecule type" value="Genomic_DNA"/>
</dbReference>
<organism evidence="2 3">
    <name type="scientific">Dinghuibacter silviterrae</name>
    <dbReference type="NCBI Taxonomy" id="1539049"/>
    <lineage>
        <taxon>Bacteria</taxon>
        <taxon>Pseudomonadati</taxon>
        <taxon>Bacteroidota</taxon>
        <taxon>Chitinophagia</taxon>
        <taxon>Chitinophagales</taxon>
        <taxon>Chitinophagaceae</taxon>
        <taxon>Dinghuibacter</taxon>
    </lineage>
</organism>
<protein>
    <submittedName>
        <fullName evidence="2">Uncharacterized protein</fullName>
    </submittedName>
</protein>
<evidence type="ECO:0000256" key="1">
    <source>
        <dbReference type="SAM" id="MobiDB-lite"/>
    </source>
</evidence>
<dbReference type="Proteomes" id="UP000294498">
    <property type="component" value="Unassembled WGS sequence"/>
</dbReference>
<accession>A0A4R8DR57</accession>
<sequence length="187" mass="20153">MDLDRLTLSPSQVAQWYAKSLVVVPGARPRARRPEREGVPAQVSAAPAASGGATPATPAPLKYLGENEQHILILVRDTSAVFLEEKAFQFLLSVLEACKLSMASVALVNLENEARTPEAIAAELGSTQVILFGVGIEELGLPMLFPAYQVQPHGNRTYLAADALATIAGERTLKGRLWACLKSMFQR</sequence>
<proteinExistence type="predicted"/>
<gene>
    <name evidence="2" type="ORF">EDB95_1686</name>
</gene>